<dbReference type="PANTHER" id="PTHR35446:SF2">
    <property type="entry name" value="CARBOXYMUCONOLACTONE DECARBOXYLASE-LIKE DOMAIN-CONTAINING PROTEIN"/>
    <property type="match status" value="1"/>
</dbReference>
<evidence type="ECO:0000313" key="2">
    <source>
        <dbReference type="EMBL" id="GAK45696.1"/>
    </source>
</evidence>
<dbReference type="NCBIfam" id="TIGR00778">
    <property type="entry name" value="ahpD_dom"/>
    <property type="match status" value="1"/>
</dbReference>
<feature type="domain" description="Carboxymuconolactone decarboxylase-like" evidence="1">
    <location>
        <begin position="16"/>
        <end position="93"/>
    </location>
</feature>
<dbReference type="STRING" id="1333998.M2A_2195"/>
<dbReference type="Proteomes" id="UP000028702">
    <property type="component" value="Unassembled WGS sequence"/>
</dbReference>
<organism evidence="2 3">
    <name type="scientific">Tepidicaulis marinus</name>
    <dbReference type="NCBI Taxonomy" id="1333998"/>
    <lineage>
        <taxon>Bacteria</taxon>
        <taxon>Pseudomonadati</taxon>
        <taxon>Pseudomonadota</taxon>
        <taxon>Alphaproteobacteria</taxon>
        <taxon>Hyphomicrobiales</taxon>
        <taxon>Parvibaculaceae</taxon>
        <taxon>Tepidicaulis</taxon>
    </lineage>
</organism>
<protein>
    <submittedName>
        <fullName evidence="2">Alkylhydroperoxidase AhpD family core domain-containing protein</fullName>
    </submittedName>
</protein>
<dbReference type="EMBL" id="BBIO01000011">
    <property type="protein sequence ID" value="GAK45696.1"/>
    <property type="molecule type" value="Genomic_DNA"/>
</dbReference>
<keyword evidence="3" id="KW-1185">Reference proteome</keyword>
<dbReference type="Gene3D" id="1.20.1290.10">
    <property type="entry name" value="AhpD-like"/>
    <property type="match status" value="1"/>
</dbReference>
<evidence type="ECO:0000259" key="1">
    <source>
        <dbReference type="Pfam" id="PF02627"/>
    </source>
</evidence>
<dbReference type="InterPro" id="IPR029032">
    <property type="entry name" value="AhpD-like"/>
</dbReference>
<dbReference type="RefSeq" id="WP_045447181.1">
    <property type="nucleotide sequence ID" value="NZ_BBIO01000011.1"/>
</dbReference>
<dbReference type="PANTHER" id="PTHR35446">
    <property type="entry name" value="SI:CH211-175M2.5"/>
    <property type="match status" value="1"/>
</dbReference>
<keyword evidence="2" id="KW-0575">Peroxidase</keyword>
<accession>A0A081BCC8</accession>
<dbReference type="InterPro" id="IPR003779">
    <property type="entry name" value="CMD-like"/>
</dbReference>
<dbReference type="eggNOG" id="COG2128">
    <property type="taxonomic scope" value="Bacteria"/>
</dbReference>
<dbReference type="InterPro" id="IPR004675">
    <property type="entry name" value="AhpD_core"/>
</dbReference>
<gene>
    <name evidence="2" type="ORF">M2A_2195</name>
</gene>
<evidence type="ECO:0000313" key="3">
    <source>
        <dbReference type="Proteomes" id="UP000028702"/>
    </source>
</evidence>
<dbReference type="SUPFAM" id="SSF69118">
    <property type="entry name" value="AhpD-like"/>
    <property type="match status" value="1"/>
</dbReference>
<dbReference type="Pfam" id="PF02627">
    <property type="entry name" value="CMD"/>
    <property type="match status" value="1"/>
</dbReference>
<comment type="caution">
    <text evidence="2">The sequence shown here is derived from an EMBL/GenBank/DDBJ whole genome shotgun (WGS) entry which is preliminary data.</text>
</comment>
<sequence>MTQRYDPYKGEQNYVQGMVKTEEALAASPLDAKLRHLIKLRVSQINGCAYCVTMHLKEARGDGETQQRLDHLAVWREVEDFTPAERAALNWAELLTHLPQTRELDSAFGALEKHFNAEEIRAINFSIVMINAWNRLAVGAHGRHLSADAPLALAS</sequence>
<keyword evidence="2" id="KW-0560">Oxidoreductase</keyword>
<name>A0A081BCC8_9HYPH</name>
<proteinExistence type="predicted"/>
<dbReference type="GO" id="GO:0051920">
    <property type="term" value="F:peroxiredoxin activity"/>
    <property type="evidence" value="ECO:0007669"/>
    <property type="project" value="InterPro"/>
</dbReference>
<dbReference type="AlphaFoldDB" id="A0A081BCC8"/>
<reference evidence="2 3" key="1">
    <citation type="submission" date="2014-07" db="EMBL/GenBank/DDBJ databases">
        <title>Tepidicaulis marinum gen. nov., sp. nov., a novel marine bacterium denitrifying nitrate to nitrous oxide strictly under microaerobic conditions.</title>
        <authorList>
            <person name="Takeuchi M."/>
            <person name="Yamagishi T."/>
            <person name="Kamagata Y."/>
            <person name="Oshima K."/>
            <person name="Hattori M."/>
            <person name="Katayama T."/>
            <person name="Hanada S."/>
            <person name="Tamaki H."/>
            <person name="Marumo K."/>
            <person name="Maeda H."/>
            <person name="Nedachi M."/>
            <person name="Iwasaki W."/>
            <person name="Suwa Y."/>
            <person name="Sakata S."/>
        </authorList>
    </citation>
    <scope>NUCLEOTIDE SEQUENCE [LARGE SCALE GENOMIC DNA]</scope>
    <source>
        <strain evidence="2 3">MA2</strain>
    </source>
</reference>